<feature type="transmembrane region" description="Helical" evidence="8">
    <location>
        <begin position="748"/>
        <end position="767"/>
    </location>
</feature>
<keyword evidence="3 8" id="KW-0812">Transmembrane</keyword>
<evidence type="ECO:0000256" key="9">
    <source>
        <dbReference type="SAM" id="SignalP"/>
    </source>
</evidence>
<evidence type="ECO:0000256" key="1">
    <source>
        <dbReference type="ARBA" id="ARBA00004141"/>
    </source>
</evidence>
<organism evidence="10">
    <name type="scientific">Leptinotarsa decemlineata</name>
    <name type="common">Colorado potato beetle</name>
    <name type="synonym">Doryphora decemlineata</name>
    <dbReference type="NCBI Taxonomy" id="7539"/>
    <lineage>
        <taxon>Eukaryota</taxon>
        <taxon>Metazoa</taxon>
        <taxon>Ecdysozoa</taxon>
        <taxon>Arthropoda</taxon>
        <taxon>Hexapoda</taxon>
        <taxon>Insecta</taxon>
        <taxon>Pterygota</taxon>
        <taxon>Neoptera</taxon>
        <taxon>Endopterygota</taxon>
        <taxon>Coleoptera</taxon>
        <taxon>Polyphaga</taxon>
        <taxon>Cucujiformia</taxon>
        <taxon>Chrysomeloidea</taxon>
        <taxon>Chrysomelidae</taxon>
        <taxon>Chrysomelinae</taxon>
        <taxon>Doryphorini</taxon>
        <taxon>Leptinotarsa</taxon>
    </lineage>
</organism>
<dbReference type="GO" id="GO:0005764">
    <property type="term" value="C:lysosome"/>
    <property type="evidence" value="ECO:0007669"/>
    <property type="project" value="TreeGrafter"/>
</dbReference>
<dbReference type="GeneID" id="111502684"/>
<comment type="similarity">
    <text evidence="2">Belongs to the SID1 family.</text>
</comment>
<accession>A0A0N9JWV7</accession>
<reference evidence="10" key="1">
    <citation type="submission" date="2015-04" db="EMBL/GenBank/DDBJ databases">
        <authorList>
            <person name="Syromyatnikov M.Y."/>
            <person name="Popov V.N."/>
        </authorList>
    </citation>
    <scope>NUCLEOTIDE SEQUENCE</scope>
</reference>
<dbReference type="InterPro" id="IPR025958">
    <property type="entry name" value="SID1_TM_fam"/>
</dbReference>
<feature type="transmembrane region" description="Helical" evidence="8">
    <location>
        <begin position="556"/>
        <end position="574"/>
    </location>
</feature>
<sequence length="782" mass="90267">MIFFGVILFCSLLNSDSAYQPEPKIKVLSYNTNYTFTINKTIEYILEFTDDKVYGYSDAPPRIWIQSGASAAAPLMIVARQTKEMLSWQLPLEVESESGETLFNYTSRTLCHDIIHHYKVFGQSKINHENPIVSVATASDETVEFIINVHYQEKFYIDHSEEYNFTVSPSEPKYFFYNFSTNVSQLMIAESNYETVILEVSSDDDICMTVSIQNISCPVFDTNQDVTFRGFYETVNKKGGITIPKYKFPYGFYVVFVVKPDDYQCTRTIGLLDMNSTRKKHISFIIKPSITYGDYLKAVIITLSCIGAFYVIFGLSYFLCSVRGNLPRQMSYVPNNLPETPRAKLTTVGTNDILDNTSIDVSDYDTLEEIDSDADMRLGRGHPCLLDLARKHPRVLKKKSYLYLYNVMTVALFYALPVVQLVITYQRVLNETGQQDLCYYNFLCAHPLGLISDFNHLFSNIGYILLGILFLVITYIKELTHNDEDFDRQFGIPQHYGLFYAMGVALVMEGILSGSYHVCPSQLNFQFDTSFMYVMAVLCMVKLYQNRHPDINANAYATFGVLAIAVLLGMIGILEATTVFWAFFVILYLVMCVYLSIKIYYMGCWKFRDISLQRLKQVWIHDFWSGPLNVLKPCHKARFVLLLLGNICNWALAVFGLYQHPKNFAVFLLAIFMANTLLYFFFYIVMKYINGERVRIMTWIFLFFSSVCAVSAMYFFLHKSISWSKTAAESRQFNMECKLLMFYDFHDIWHFLSAIGMFFTFMVLLTMDDDISHTHHSQIPVF</sequence>
<keyword evidence="5 8" id="KW-1133">Transmembrane helix</keyword>
<keyword evidence="7" id="KW-0325">Glycoprotein</keyword>
<evidence type="ECO:0000256" key="4">
    <source>
        <dbReference type="ARBA" id="ARBA00022729"/>
    </source>
</evidence>
<feature type="transmembrane region" description="Helical" evidence="8">
    <location>
        <begin position="457"/>
        <end position="476"/>
    </location>
</feature>
<dbReference type="AlphaFoldDB" id="A0A0N9JWV7"/>
<dbReference type="PANTHER" id="PTHR12185">
    <property type="entry name" value="SID1 TRANSMEMBRANE FAMILY MEMEBER"/>
    <property type="match status" value="1"/>
</dbReference>
<dbReference type="OrthoDB" id="416618at2759"/>
<evidence type="ECO:0000256" key="3">
    <source>
        <dbReference type="ARBA" id="ARBA00022692"/>
    </source>
</evidence>
<feature type="transmembrane region" description="Helical" evidence="8">
    <location>
        <begin position="497"/>
        <end position="518"/>
    </location>
</feature>
<dbReference type="GO" id="GO:0051033">
    <property type="term" value="F:RNA transmembrane transporter activity"/>
    <property type="evidence" value="ECO:0007669"/>
    <property type="project" value="TreeGrafter"/>
</dbReference>
<proteinExistence type="evidence at transcript level"/>
<dbReference type="PANTHER" id="PTHR12185:SF14">
    <property type="entry name" value="CHOLESTEROL UPTAKE PROTEIN 1"/>
    <property type="match status" value="1"/>
</dbReference>
<feature type="transmembrane region" description="Helical" evidence="8">
    <location>
        <begin position="295"/>
        <end position="320"/>
    </location>
</feature>
<keyword evidence="6 8" id="KW-0472">Membrane</keyword>
<evidence type="ECO:0000256" key="5">
    <source>
        <dbReference type="ARBA" id="ARBA00022989"/>
    </source>
</evidence>
<feature type="chain" id="PRO_5006036463" evidence="9">
    <location>
        <begin position="19"/>
        <end position="782"/>
    </location>
</feature>
<evidence type="ECO:0000256" key="7">
    <source>
        <dbReference type="ARBA" id="ARBA00023180"/>
    </source>
</evidence>
<evidence type="ECO:0000313" key="10">
    <source>
        <dbReference type="EMBL" id="ALG36907.1"/>
    </source>
</evidence>
<evidence type="ECO:0000256" key="2">
    <source>
        <dbReference type="ARBA" id="ARBA00006618"/>
    </source>
</evidence>
<feature type="transmembrane region" description="Helical" evidence="8">
    <location>
        <begin position="524"/>
        <end position="544"/>
    </location>
</feature>
<dbReference type="Pfam" id="PF13965">
    <property type="entry name" value="SID-1_RNA_chan"/>
    <property type="match status" value="1"/>
</dbReference>
<protein>
    <submittedName>
        <fullName evidence="10">Sid-c protein</fullName>
    </submittedName>
</protein>
<dbReference type="EMBL" id="KR153285">
    <property type="protein sequence ID" value="ALG36907.1"/>
    <property type="molecule type" value="mRNA"/>
</dbReference>
<evidence type="ECO:0000256" key="6">
    <source>
        <dbReference type="ARBA" id="ARBA00023136"/>
    </source>
</evidence>
<comment type="subcellular location">
    <subcellularLocation>
        <location evidence="1">Membrane</location>
        <topology evidence="1">Multi-pass membrane protein</topology>
    </subcellularLocation>
</comment>
<feature type="transmembrane region" description="Helical" evidence="8">
    <location>
        <begin position="639"/>
        <end position="658"/>
    </location>
</feature>
<feature type="transmembrane region" description="Helical" evidence="8">
    <location>
        <begin position="401"/>
        <end position="423"/>
    </location>
</feature>
<feature type="transmembrane region" description="Helical" evidence="8">
    <location>
        <begin position="664"/>
        <end position="684"/>
    </location>
</feature>
<dbReference type="GO" id="GO:0005886">
    <property type="term" value="C:plasma membrane"/>
    <property type="evidence" value="ECO:0007669"/>
    <property type="project" value="TreeGrafter"/>
</dbReference>
<feature type="signal peptide" evidence="9">
    <location>
        <begin position="1"/>
        <end position="18"/>
    </location>
</feature>
<feature type="transmembrane region" description="Helical" evidence="8">
    <location>
        <begin position="696"/>
        <end position="717"/>
    </location>
</feature>
<evidence type="ECO:0000256" key="8">
    <source>
        <dbReference type="SAM" id="Phobius"/>
    </source>
</evidence>
<name>A0A0N9JWV7_LEPDE</name>
<keyword evidence="4 9" id="KW-0732">Signal</keyword>
<feature type="transmembrane region" description="Helical" evidence="8">
    <location>
        <begin position="580"/>
        <end position="601"/>
    </location>
</feature>
<dbReference type="RefSeq" id="XP_023012589.2">
    <property type="nucleotide sequence ID" value="XM_023156821.2"/>
</dbReference>
<dbReference type="GO" id="GO:0003725">
    <property type="term" value="F:double-stranded RNA binding"/>
    <property type="evidence" value="ECO:0007669"/>
    <property type="project" value="TreeGrafter"/>
</dbReference>